<dbReference type="Proteomes" id="UP001016761">
    <property type="component" value="Unassembled WGS sequence"/>
</dbReference>
<sequence>MSDTEREETYDYVSVLEFNETAERFGREPGKRVIMDGHQPNWHRLCEETEGFVKIGDAVAIIELDHPRTSDEVNEWLNTASGKLALAHWFDHIDPSEVASV</sequence>
<gene>
    <name evidence="1" type="ORF">HTZ84_22470</name>
</gene>
<dbReference type="RefSeq" id="WP_174682871.1">
    <property type="nucleotide sequence ID" value="NZ_JABUQZ010000003.1"/>
</dbReference>
<dbReference type="EMBL" id="JABUQZ010000003">
    <property type="protein sequence ID" value="NUC75033.1"/>
    <property type="molecule type" value="Genomic_DNA"/>
</dbReference>
<evidence type="ECO:0000313" key="1">
    <source>
        <dbReference type="EMBL" id="NUC75033.1"/>
    </source>
</evidence>
<comment type="caution">
    <text evidence="1">The sequence shown here is derived from an EMBL/GenBank/DDBJ whole genome shotgun (WGS) entry which is preliminary data.</text>
</comment>
<organism evidence="1 2">
    <name type="scientific">Haloterrigena gelatinilytica</name>
    <dbReference type="NCBI Taxonomy" id="2741724"/>
    <lineage>
        <taxon>Archaea</taxon>
        <taxon>Methanobacteriati</taxon>
        <taxon>Methanobacteriota</taxon>
        <taxon>Stenosarchaea group</taxon>
        <taxon>Halobacteria</taxon>
        <taxon>Halobacteriales</taxon>
        <taxon>Natrialbaceae</taxon>
        <taxon>Haloterrigena</taxon>
    </lineage>
</organism>
<protein>
    <submittedName>
        <fullName evidence="1">Uncharacterized protein</fullName>
    </submittedName>
</protein>
<reference evidence="1 2" key="1">
    <citation type="submission" date="2020-06" db="EMBL/GenBank/DDBJ databases">
        <title>Haloterrigena sp. nov., an extremely halophilic archaeon isolated from a saline sediment.</title>
        <authorList>
            <person name="Liu B.-B."/>
        </authorList>
    </citation>
    <scope>NUCLEOTIDE SEQUENCE [LARGE SCALE GENOMIC DNA]</scope>
    <source>
        <strain evidence="1 2">SYSU A558-1</strain>
    </source>
</reference>
<evidence type="ECO:0000313" key="2">
    <source>
        <dbReference type="Proteomes" id="UP001016761"/>
    </source>
</evidence>
<accession>A0ABX2LKT5</accession>
<name>A0ABX2LKT5_9EURY</name>
<keyword evidence="2" id="KW-1185">Reference proteome</keyword>
<proteinExistence type="predicted"/>